<protein>
    <submittedName>
        <fullName evidence="1">Uncharacterized protein</fullName>
    </submittedName>
</protein>
<accession>A0ABM8Z0J6</accession>
<proteinExistence type="predicted"/>
<keyword evidence="2" id="KW-1185">Reference proteome</keyword>
<evidence type="ECO:0000313" key="2">
    <source>
        <dbReference type="Proteomes" id="UP000839052"/>
    </source>
</evidence>
<dbReference type="EMBL" id="OU912926">
    <property type="protein sequence ID" value="CAG9933318.1"/>
    <property type="molecule type" value="Genomic_DNA"/>
</dbReference>
<organism evidence="1 2">
    <name type="scientific">Candidatus Nitrotoga arctica</name>
    <dbReference type="NCBI Taxonomy" id="453162"/>
    <lineage>
        <taxon>Bacteria</taxon>
        <taxon>Pseudomonadati</taxon>
        <taxon>Pseudomonadota</taxon>
        <taxon>Betaproteobacteria</taxon>
        <taxon>Nitrosomonadales</taxon>
        <taxon>Gallionellaceae</taxon>
        <taxon>Candidatus Nitrotoga</taxon>
    </lineage>
</organism>
<gene>
    <name evidence="1" type="ORF">NTG6680_2069</name>
</gene>
<dbReference type="Proteomes" id="UP000839052">
    <property type="component" value="Chromosome"/>
</dbReference>
<reference evidence="1 2" key="1">
    <citation type="submission" date="2021-10" db="EMBL/GenBank/DDBJ databases">
        <authorList>
            <person name="Koch H."/>
        </authorList>
    </citation>
    <scope>NUCLEOTIDE SEQUENCE [LARGE SCALE GENOMIC DNA]</scope>
    <source>
        <strain evidence="1">6680</strain>
    </source>
</reference>
<evidence type="ECO:0000313" key="1">
    <source>
        <dbReference type="EMBL" id="CAG9933318.1"/>
    </source>
</evidence>
<name>A0ABM8Z0J6_9PROT</name>
<sequence length="50" mass="5398">MPGIRYCRHHIALDDGGGKVVYAAGEFASEDEGVPPYDLTEVVMLFVNGT</sequence>